<sequence>MKCTILFIIYILLNTTLVHSQFTFRGTVVDKENYKIIEDATISLLNSKNIIFDFTYTNQEGVFSITSTTYPDFISISILGYERLIIPIKEVKCDNIYPLISKKYEIKEVKITSNRIQEKKDTLIYSVSGFRMPQDRNIADILKKMPGIEVLPSGQIKFEDKPISKLYIENMDLMGDRYALATNNLSGKIIKEVQIYRDHQAIAALRGKSFNDQAAMNLVLTDEARYAISGSIDLGIGYSEDDKVLWDTRFVGLLLGKSQQNLSLYKTNNTGEDLSDESQIQNKDYDIDNQYNEALLTTPSLSIGQIDEQRYLINQNHLLGTNHLYKINETNNLRGQFTYQNKDIQMQEKKTSSYFYPEETVLLTEEDNISFNINSYAGEIDYQLNKKKTYIRNHLVGDIKHERAINPIITNNNPIETTNRIKEKNIANYFQLIHSYGSGHIFKLLSINSFSTMPQKLSVIPGLYEEILNEGESYDGFTQHVQSRSFHSHTSTELQLKIANIYMNLKVGIKYNNQKLNSSLYCTEDERTYQTPNTTFYNNLTYTDTQIYSTPSFRYQNESWNIRLDIPFSYHQYQLSNEKHKIQRIFIEPTFHIIHNLNEYWEITHTLNFQYQVPNINQLYNNYIFTTYRNASSESDFYNHRVLFHNTTLKFNNPLNGLFWSLGGTVMPSWKDRMLSIEHDGILSSSKVFNQKHHSLYWSIRSRLSKSFGLWKLFIALTGDYHENRSKSLLSNEITPYTSKNFLLSFNYALQPCQYISIEGNEKFFYSALSSDITINTYSKYTRNELTINLFPSSKWSLKWNHLYLLSHKPISSSIYFMDIALSFLYKKIEVQLKVNNILNKHQFQQTVYSSMSESSTINYFRSREALVKIAIGF</sequence>
<proteinExistence type="predicted"/>
<evidence type="ECO:0000313" key="2">
    <source>
        <dbReference type="Proteomes" id="UP000260983"/>
    </source>
</evidence>
<comment type="caution">
    <text evidence="1">The sequence shown here is derived from an EMBL/GenBank/DDBJ whole genome shotgun (WGS) entry which is preliminary data.</text>
</comment>
<accession>A0A3E5B1I1</accession>
<name>A0A3E5B1I1_9BACE</name>
<dbReference type="AlphaFoldDB" id="A0A3E5B1I1"/>
<evidence type="ECO:0000313" key="1">
    <source>
        <dbReference type="EMBL" id="RGN31392.1"/>
    </source>
</evidence>
<dbReference type="SUPFAM" id="SSF49464">
    <property type="entry name" value="Carboxypeptidase regulatory domain-like"/>
    <property type="match status" value="1"/>
</dbReference>
<dbReference type="Proteomes" id="UP000260983">
    <property type="component" value="Unassembled WGS sequence"/>
</dbReference>
<protein>
    <recommendedName>
        <fullName evidence="3">TonB-dependent receptor</fullName>
    </recommendedName>
</protein>
<evidence type="ECO:0008006" key="3">
    <source>
        <dbReference type="Google" id="ProtNLM"/>
    </source>
</evidence>
<gene>
    <name evidence="1" type="ORF">DXB65_21020</name>
</gene>
<dbReference type="SUPFAM" id="SSF56935">
    <property type="entry name" value="Porins"/>
    <property type="match status" value="1"/>
</dbReference>
<dbReference type="InterPro" id="IPR008969">
    <property type="entry name" value="CarboxyPept-like_regulatory"/>
</dbReference>
<dbReference type="EMBL" id="QSUL01000019">
    <property type="protein sequence ID" value="RGN31392.1"/>
    <property type="molecule type" value="Genomic_DNA"/>
</dbReference>
<dbReference type="RefSeq" id="WP_117725445.1">
    <property type="nucleotide sequence ID" value="NZ_QSUL01000019.1"/>
</dbReference>
<reference evidence="1 2" key="1">
    <citation type="submission" date="2018-08" db="EMBL/GenBank/DDBJ databases">
        <title>A genome reference for cultivated species of the human gut microbiota.</title>
        <authorList>
            <person name="Zou Y."/>
            <person name="Xue W."/>
            <person name="Luo G."/>
        </authorList>
    </citation>
    <scope>NUCLEOTIDE SEQUENCE [LARGE SCALE GENOMIC DNA]</scope>
    <source>
        <strain evidence="1 2">OM05-15BH</strain>
    </source>
</reference>
<organism evidence="1 2">
    <name type="scientific">Bacteroides oleiciplenus</name>
    <dbReference type="NCBI Taxonomy" id="626931"/>
    <lineage>
        <taxon>Bacteria</taxon>
        <taxon>Pseudomonadati</taxon>
        <taxon>Bacteroidota</taxon>
        <taxon>Bacteroidia</taxon>
        <taxon>Bacteroidales</taxon>
        <taxon>Bacteroidaceae</taxon>
        <taxon>Bacteroides</taxon>
    </lineage>
</organism>